<keyword evidence="6" id="KW-0234">DNA repair</keyword>
<dbReference type="GO" id="GO:0140664">
    <property type="term" value="F:ATP-dependent DNA damage sensor activity"/>
    <property type="evidence" value="ECO:0007669"/>
    <property type="project" value="InterPro"/>
</dbReference>
<keyword evidence="4" id="KW-0067">ATP-binding</keyword>
<keyword evidence="11" id="KW-1185">Reference proteome</keyword>
<dbReference type="GO" id="GO:0030983">
    <property type="term" value="F:mismatched DNA binding"/>
    <property type="evidence" value="ECO:0007669"/>
    <property type="project" value="InterPro"/>
</dbReference>
<dbReference type="Pfam" id="PF01624">
    <property type="entry name" value="MutS_I"/>
    <property type="match status" value="1"/>
</dbReference>
<dbReference type="GO" id="GO:0005524">
    <property type="term" value="F:ATP binding"/>
    <property type="evidence" value="ECO:0007669"/>
    <property type="project" value="UniProtKB-KW"/>
</dbReference>
<dbReference type="STRING" id="745531.A0A0C3SEC7"/>
<name>A0A0C3SEC7_PHLG1</name>
<dbReference type="InterPro" id="IPR000432">
    <property type="entry name" value="DNA_mismatch_repair_MutS_C"/>
</dbReference>
<dbReference type="SUPFAM" id="SSF48334">
    <property type="entry name" value="DNA repair protein MutS, domain III"/>
    <property type="match status" value="1"/>
</dbReference>
<dbReference type="PIRSF" id="PIRSF037677">
    <property type="entry name" value="DNA_mis_repair_Msh6"/>
    <property type="match status" value="1"/>
</dbReference>
<gene>
    <name evidence="10" type="ORF">PHLGIDRAFT_113698</name>
</gene>
<feature type="compositionally biased region" description="Acidic residues" evidence="8">
    <location>
        <begin position="507"/>
        <end position="517"/>
    </location>
</feature>
<dbReference type="PROSITE" id="PS00486">
    <property type="entry name" value="DNA_MISMATCH_REPAIR_2"/>
    <property type="match status" value="1"/>
</dbReference>
<feature type="domain" description="DNA mismatch repair proteins mutS family" evidence="9">
    <location>
        <begin position="808"/>
        <end position="824"/>
    </location>
</feature>
<evidence type="ECO:0000256" key="3">
    <source>
        <dbReference type="ARBA" id="ARBA00022763"/>
    </source>
</evidence>
<dbReference type="GO" id="GO:0043504">
    <property type="term" value="P:mitochondrial DNA repair"/>
    <property type="evidence" value="ECO:0007669"/>
    <property type="project" value="TreeGrafter"/>
</dbReference>
<keyword evidence="5" id="KW-0238">DNA-binding</keyword>
<evidence type="ECO:0000313" key="10">
    <source>
        <dbReference type="EMBL" id="KIP12627.1"/>
    </source>
</evidence>
<feature type="compositionally biased region" description="Basic residues" evidence="8">
    <location>
        <begin position="29"/>
        <end position="39"/>
    </location>
</feature>
<evidence type="ECO:0000313" key="11">
    <source>
        <dbReference type="Proteomes" id="UP000053257"/>
    </source>
</evidence>
<dbReference type="Gene3D" id="3.40.1170.10">
    <property type="entry name" value="DNA repair protein MutS, domain I"/>
    <property type="match status" value="1"/>
</dbReference>
<evidence type="ECO:0000259" key="9">
    <source>
        <dbReference type="PROSITE" id="PS00486"/>
    </source>
</evidence>
<dbReference type="SMART" id="SM00533">
    <property type="entry name" value="MUTSd"/>
    <property type="match status" value="1"/>
</dbReference>
<dbReference type="FunFam" id="3.40.50.300:FF:001238">
    <property type="entry name" value="DNA mismatch repair protein"/>
    <property type="match status" value="1"/>
</dbReference>
<evidence type="ECO:0000256" key="6">
    <source>
        <dbReference type="ARBA" id="ARBA00023204"/>
    </source>
</evidence>
<evidence type="ECO:0000256" key="5">
    <source>
        <dbReference type="ARBA" id="ARBA00023125"/>
    </source>
</evidence>
<dbReference type="InterPro" id="IPR007695">
    <property type="entry name" value="DNA_mismatch_repair_MutS-lik_N"/>
</dbReference>
<dbReference type="Pfam" id="PF00488">
    <property type="entry name" value="MutS_V"/>
    <property type="match status" value="1"/>
</dbReference>
<dbReference type="Pfam" id="PF05192">
    <property type="entry name" value="MutS_III"/>
    <property type="match status" value="1"/>
</dbReference>
<dbReference type="InterPro" id="IPR036678">
    <property type="entry name" value="MutS_con_dom_sf"/>
</dbReference>
<dbReference type="InterPro" id="IPR007860">
    <property type="entry name" value="DNA_mmatch_repair_MutS_con_dom"/>
</dbReference>
<accession>A0A0C3SEC7</accession>
<dbReference type="SUPFAM" id="SSF52540">
    <property type="entry name" value="P-loop containing nucleoside triphosphate hydrolases"/>
    <property type="match status" value="1"/>
</dbReference>
<dbReference type="Pfam" id="PF05188">
    <property type="entry name" value="MutS_II"/>
    <property type="match status" value="1"/>
</dbReference>
<dbReference type="InterPro" id="IPR016151">
    <property type="entry name" value="DNA_mismatch_repair_MutS_N"/>
</dbReference>
<dbReference type="SUPFAM" id="SSF55271">
    <property type="entry name" value="DNA repair protein MutS, domain I"/>
    <property type="match status" value="1"/>
</dbReference>
<evidence type="ECO:0000256" key="1">
    <source>
        <dbReference type="ARBA" id="ARBA00006271"/>
    </source>
</evidence>
<proteinExistence type="inferred from homology"/>
<dbReference type="Gene3D" id="3.40.50.300">
    <property type="entry name" value="P-loop containing nucleotide triphosphate hydrolases"/>
    <property type="match status" value="1"/>
</dbReference>
<dbReference type="InterPro" id="IPR045076">
    <property type="entry name" value="MutS"/>
</dbReference>
<evidence type="ECO:0000256" key="2">
    <source>
        <dbReference type="ARBA" id="ARBA00022741"/>
    </source>
</evidence>
<evidence type="ECO:0000256" key="7">
    <source>
        <dbReference type="SAM" id="Coils"/>
    </source>
</evidence>
<dbReference type="GO" id="GO:0006298">
    <property type="term" value="P:mismatch repair"/>
    <property type="evidence" value="ECO:0007669"/>
    <property type="project" value="InterPro"/>
</dbReference>
<dbReference type="EMBL" id="KN840439">
    <property type="protein sequence ID" value="KIP12627.1"/>
    <property type="molecule type" value="Genomic_DNA"/>
</dbReference>
<dbReference type="GO" id="GO:0005739">
    <property type="term" value="C:mitochondrion"/>
    <property type="evidence" value="ECO:0007669"/>
    <property type="project" value="TreeGrafter"/>
</dbReference>
<keyword evidence="7" id="KW-0175">Coiled coil</keyword>
<organism evidence="10 11">
    <name type="scientific">Phlebiopsis gigantea (strain 11061_1 CR5-6)</name>
    <name type="common">White-rot fungus</name>
    <name type="synonym">Peniophora gigantea</name>
    <dbReference type="NCBI Taxonomy" id="745531"/>
    <lineage>
        <taxon>Eukaryota</taxon>
        <taxon>Fungi</taxon>
        <taxon>Dikarya</taxon>
        <taxon>Basidiomycota</taxon>
        <taxon>Agaricomycotina</taxon>
        <taxon>Agaricomycetes</taxon>
        <taxon>Polyporales</taxon>
        <taxon>Phanerochaetaceae</taxon>
        <taxon>Phlebiopsis</taxon>
    </lineage>
</organism>
<dbReference type="PANTHER" id="PTHR11361:SF34">
    <property type="entry name" value="DNA MISMATCH REPAIR PROTEIN MSH1, MITOCHONDRIAL"/>
    <property type="match status" value="1"/>
</dbReference>
<evidence type="ECO:0000256" key="8">
    <source>
        <dbReference type="SAM" id="MobiDB-lite"/>
    </source>
</evidence>
<dbReference type="HOGENOM" id="CLU_002472_4_0_1"/>
<feature type="region of interest" description="Disordered" evidence="8">
    <location>
        <begin position="495"/>
        <end position="518"/>
    </location>
</feature>
<evidence type="ECO:0000256" key="4">
    <source>
        <dbReference type="ARBA" id="ARBA00022840"/>
    </source>
</evidence>
<dbReference type="Gene3D" id="1.10.1420.10">
    <property type="match status" value="2"/>
</dbReference>
<dbReference type="Proteomes" id="UP000053257">
    <property type="component" value="Unassembled WGS sequence"/>
</dbReference>
<comment type="similarity">
    <text evidence="1">Belongs to the DNA mismatch repair MutS family.</text>
</comment>
<feature type="coiled-coil region" evidence="7">
    <location>
        <begin position="638"/>
        <end position="665"/>
    </location>
</feature>
<dbReference type="SMART" id="SM00534">
    <property type="entry name" value="MUTSac"/>
    <property type="match status" value="1"/>
</dbReference>
<dbReference type="PANTHER" id="PTHR11361">
    <property type="entry name" value="DNA MISMATCH REPAIR PROTEIN MUTS FAMILY MEMBER"/>
    <property type="match status" value="1"/>
</dbReference>
<dbReference type="InterPro" id="IPR027417">
    <property type="entry name" value="P-loop_NTPase"/>
</dbReference>
<keyword evidence="2" id="KW-0547">Nucleotide-binding</keyword>
<dbReference type="GO" id="GO:0005634">
    <property type="term" value="C:nucleus"/>
    <property type="evidence" value="ECO:0007669"/>
    <property type="project" value="TreeGrafter"/>
</dbReference>
<protein>
    <recommendedName>
        <fullName evidence="9">DNA mismatch repair proteins mutS family domain-containing protein</fullName>
    </recommendedName>
</protein>
<sequence>MPKLISSTEELEGSLNTPELHPEGEVRPTAKKPSRKRVPSAKQENDGLAHPVTPLAIEILDNLAKFPHCILLTRVGQFYESYFAQAVEVARLLNIKLTSKKWGRERVPMCGFPIIHLNKHLKTLVQDNTRFVAMCEEFMRSRTLGPKGGFVRRVTRIVTPGTLIDEPFLNQYENNFLLAVYSGPSDGSENSSCDALGLAWMDVSTGEFFAKDVSVGSLRDELARISPKEVVLADTVFRDFSHPVRQITVEEGYFVSSISPPTTAPKSALLADRSGSDDLTSQAESCTPAFQLVLTNEESGAVQLLTAFLHVNLMEHTPKLSTPSREAAAGRMQIDAHTIKSLELRETIREGGTAGSLLSVIKHTATNGGTRLLARWICSPSVSLPEIQSRQSLVAFFLARPHLRNDLSNMLSELEDSTRVVQKLLLGRGDATDLKAVSTSVRVWNAIKARVELEKKMESRESGLIDEKDWVRLDALFTRICDLGELAGKIDAALSESGSPSRLDSSDFSEDQEETTENEAFPAISNFKGLITGFNSTVRPEYSETLTRLHGDLTRFLRQREELERRFQTLYFAPSLTLRSSPGHGMHVHIARSKRDAPKIKGDTTFIPISESATTCTFFNQEWSQLGAEIVRTTVDITIAERQAFEELRKEINEHEQDIRRNARITDELDVIIAFAILAHEMHFCRPELSEDKTYHVVDGRHPTVELGLLAGGRTFVPNTVTLESASPFHVITGPNMAGKSTLLRQTALIAILAQTGSFVPASSARIGIIDAIFSRVGANDDLFRNRSTFMVEMTETAEILKRATPNSLVIMDEVGRGTSVQDGLAIAFSTIHHLITVNQSRTLFATHFHELADLLGCSDGHGGDGLFDAVRFFHTDVDKTEDGYFAYSHRLKPGVNRDSHGLKVAQLAGMPESVISVAQAALDSFRDTEQGWLKDQAKLRALGQVLSQK</sequence>
<dbReference type="InterPro" id="IPR017261">
    <property type="entry name" value="DNA_mismatch_repair_MutS/MSH"/>
</dbReference>
<dbReference type="Gene3D" id="3.30.420.110">
    <property type="entry name" value="MutS, connector domain"/>
    <property type="match status" value="1"/>
</dbReference>
<reference evidence="10 11" key="1">
    <citation type="journal article" date="2014" name="PLoS Genet.">
        <title>Analysis of the Phlebiopsis gigantea genome, transcriptome and secretome provides insight into its pioneer colonization strategies of wood.</title>
        <authorList>
            <person name="Hori C."/>
            <person name="Ishida T."/>
            <person name="Igarashi K."/>
            <person name="Samejima M."/>
            <person name="Suzuki H."/>
            <person name="Master E."/>
            <person name="Ferreira P."/>
            <person name="Ruiz-Duenas F.J."/>
            <person name="Held B."/>
            <person name="Canessa P."/>
            <person name="Larrondo L.F."/>
            <person name="Schmoll M."/>
            <person name="Druzhinina I.S."/>
            <person name="Kubicek C.P."/>
            <person name="Gaskell J.A."/>
            <person name="Kersten P."/>
            <person name="St John F."/>
            <person name="Glasner J."/>
            <person name="Sabat G."/>
            <person name="Splinter BonDurant S."/>
            <person name="Syed K."/>
            <person name="Yadav J."/>
            <person name="Mgbeahuruike A.C."/>
            <person name="Kovalchuk A."/>
            <person name="Asiegbu F.O."/>
            <person name="Lackner G."/>
            <person name="Hoffmeister D."/>
            <person name="Rencoret J."/>
            <person name="Gutierrez A."/>
            <person name="Sun H."/>
            <person name="Lindquist E."/>
            <person name="Barry K."/>
            <person name="Riley R."/>
            <person name="Grigoriev I.V."/>
            <person name="Henrissat B."/>
            <person name="Kues U."/>
            <person name="Berka R.M."/>
            <person name="Martinez A.T."/>
            <person name="Covert S.F."/>
            <person name="Blanchette R.A."/>
            <person name="Cullen D."/>
        </authorList>
    </citation>
    <scope>NUCLEOTIDE SEQUENCE [LARGE SCALE GENOMIC DNA]</scope>
    <source>
        <strain evidence="10 11">11061_1 CR5-6</strain>
    </source>
</reference>
<keyword evidence="3" id="KW-0227">DNA damage</keyword>
<dbReference type="InterPro" id="IPR036187">
    <property type="entry name" value="DNA_mismatch_repair_MutS_sf"/>
</dbReference>
<dbReference type="AlphaFoldDB" id="A0A0C3SEC7"/>
<dbReference type="SUPFAM" id="SSF53150">
    <property type="entry name" value="DNA repair protein MutS, domain II"/>
    <property type="match status" value="1"/>
</dbReference>
<feature type="region of interest" description="Disordered" evidence="8">
    <location>
        <begin position="1"/>
        <end position="47"/>
    </location>
</feature>
<dbReference type="OrthoDB" id="2534523at2759"/>
<dbReference type="InterPro" id="IPR007696">
    <property type="entry name" value="DNA_mismatch_repair_MutS_core"/>
</dbReference>